<dbReference type="InterPro" id="IPR016305">
    <property type="entry name" value="Mannose-6-P_Isomerase"/>
</dbReference>
<dbReference type="Gene3D" id="2.60.120.10">
    <property type="entry name" value="Jelly Rolls"/>
    <property type="match status" value="2"/>
</dbReference>
<comment type="similarity">
    <text evidence="2">Belongs to the mannose-6-phosphate isomerase type 1 family.</text>
</comment>
<feature type="region of interest" description="Disordered" evidence="9">
    <location>
        <begin position="109"/>
        <end position="128"/>
    </location>
</feature>
<comment type="cofactor">
    <cofactor evidence="8">
        <name>Zn(2+)</name>
        <dbReference type="ChEBI" id="CHEBI:29105"/>
    </cofactor>
    <text evidence="8">Binds 1 zinc ion per subunit.</text>
</comment>
<dbReference type="InterPro" id="IPR001250">
    <property type="entry name" value="Man6P_Isoase-1"/>
</dbReference>
<dbReference type="PRINTS" id="PR00714">
    <property type="entry name" value="MAN6PISMRASE"/>
</dbReference>
<accession>A0A238VC23</accession>
<dbReference type="GO" id="GO:0005829">
    <property type="term" value="C:cytosol"/>
    <property type="evidence" value="ECO:0007669"/>
    <property type="project" value="TreeGrafter"/>
</dbReference>
<evidence type="ECO:0000256" key="7">
    <source>
        <dbReference type="PIRSR" id="PIRSR001480-1"/>
    </source>
</evidence>
<evidence type="ECO:0000256" key="2">
    <source>
        <dbReference type="ARBA" id="ARBA00010772"/>
    </source>
</evidence>
<dbReference type="Proteomes" id="UP000198348">
    <property type="component" value="Unassembled WGS sequence"/>
</dbReference>
<dbReference type="NCBIfam" id="TIGR00218">
    <property type="entry name" value="manA"/>
    <property type="match status" value="1"/>
</dbReference>
<evidence type="ECO:0000313" key="11">
    <source>
        <dbReference type="EMBL" id="SNR31950.1"/>
    </source>
</evidence>
<gene>
    <name evidence="11" type="ORF">SAMN06265360_10249</name>
</gene>
<dbReference type="InterPro" id="IPR046457">
    <property type="entry name" value="PMI_typeI_cat"/>
</dbReference>
<dbReference type="CDD" id="cd07011">
    <property type="entry name" value="cupin_PMI_type_I_N"/>
    <property type="match status" value="1"/>
</dbReference>
<feature type="compositionally biased region" description="Basic and acidic residues" evidence="9">
    <location>
        <begin position="109"/>
        <end position="127"/>
    </location>
</feature>
<dbReference type="GO" id="GO:0005975">
    <property type="term" value="P:carbohydrate metabolic process"/>
    <property type="evidence" value="ECO:0007669"/>
    <property type="project" value="InterPro"/>
</dbReference>
<evidence type="ECO:0000256" key="9">
    <source>
        <dbReference type="SAM" id="MobiDB-lite"/>
    </source>
</evidence>
<dbReference type="PANTHER" id="PTHR10309:SF0">
    <property type="entry name" value="MANNOSE-6-PHOSPHATE ISOMERASE"/>
    <property type="match status" value="1"/>
</dbReference>
<organism evidence="11 12">
    <name type="scientific">Haloechinothrix alba</name>
    <dbReference type="NCBI Taxonomy" id="664784"/>
    <lineage>
        <taxon>Bacteria</taxon>
        <taxon>Bacillati</taxon>
        <taxon>Actinomycetota</taxon>
        <taxon>Actinomycetes</taxon>
        <taxon>Pseudonocardiales</taxon>
        <taxon>Pseudonocardiaceae</taxon>
        <taxon>Haloechinothrix</taxon>
    </lineage>
</organism>
<keyword evidence="12" id="KW-1185">Reference proteome</keyword>
<feature type="binding site" evidence="8">
    <location>
        <position position="264"/>
    </location>
    <ligand>
        <name>Zn(2+)</name>
        <dbReference type="ChEBI" id="CHEBI:29105"/>
    </ligand>
</feature>
<comment type="catalytic activity">
    <reaction evidence="1">
        <text>D-mannose 6-phosphate = D-fructose 6-phosphate</text>
        <dbReference type="Rhea" id="RHEA:12356"/>
        <dbReference type="ChEBI" id="CHEBI:58735"/>
        <dbReference type="ChEBI" id="CHEBI:61527"/>
        <dbReference type="EC" id="5.3.1.8"/>
    </reaction>
</comment>
<evidence type="ECO:0000256" key="1">
    <source>
        <dbReference type="ARBA" id="ARBA00000757"/>
    </source>
</evidence>
<evidence type="ECO:0000313" key="12">
    <source>
        <dbReference type="Proteomes" id="UP000198348"/>
    </source>
</evidence>
<dbReference type="SUPFAM" id="SSF51182">
    <property type="entry name" value="RmlC-like cupins"/>
    <property type="match status" value="1"/>
</dbReference>
<dbReference type="EC" id="5.3.1.8" evidence="3"/>
<evidence type="ECO:0000256" key="4">
    <source>
        <dbReference type="ARBA" id="ARBA00022723"/>
    </source>
</evidence>
<evidence type="ECO:0000256" key="5">
    <source>
        <dbReference type="ARBA" id="ARBA00022833"/>
    </source>
</evidence>
<reference evidence="11 12" key="1">
    <citation type="submission" date="2017-06" db="EMBL/GenBank/DDBJ databases">
        <authorList>
            <person name="Kim H.J."/>
            <person name="Triplett B.A."/>
        </authorList>
    </citation>
    <scope>NUCLEOTIDE SEQUENCE [LARGE SCALE GENOMIC DNA]</scope>
    <source>
        <strain evidence="11 12">DSM 45207</strain>
    </source>
</reference>
<evidence type="ECO:0000256" key="8">
    <source>
        <dbReference type="PIRSR" id="PIRSR001480-2"/>
    </source>
</evidence>
<dbReference type="AlphaFoldDB" id="A0A238VC23"/>
<dbReference type="EMBL" id="FZNW01000002">
    <property type="protein sequence ID" value="SNR31950.1"/>
    <property type="molecule type" value="Genomic_DNA"/>
</dbReference>
<dbReference type="GO" id="GO:0004476">
    <property type="term" value="F:mannose-6-phosphate isomerase activity"/>
    <property type="evidence" value="ECO:0007669"/>
    <property type="project" value="UniProtKB-EC"/>
</dbReference>
<feature type="binding site" evidence="8">
    <location>
        <position position="100"/>
    </location>
    <ligand>
        <name>Zn(2+)</name>
        <dbReference type="ChEBI" id="CHEBI:29105"/>
    </ligand>
</feature>
<protein>
    <recommendedName>
        <fullName evidence="3">mannose-6-phosphate isomerase</fullName>
        <ecNumber evidence="3">5.3.1.8</ecNumber>
    </recommendedName>
</protein>
<dbReference type="GO" id="GO:0009298">
    <property type="term" value="P:GDP-mannose biosynthetic process"/>
    <property type="evidence" value="ECO:0007669"/>
    <property type="project" value="InterPro"/>
</dbReference>
<feature type="domain" description="Phosphomannose isomerase type I catalytic" evidence="10">
    <location>
        <begin position="4"/>
        <end position="151"/>
    </location>
</feature>
<dbReference type="RefSeq" id="WP_089299709.1">
    <property type="nucleotide sequence ID" value="NZ_FZNW01000002.1"/>
</dbReference>
<keyword evidence="4 8" id="KW-0479">Metal-binding</keyword>
<dbReference type="PIRSF" id="PIRSF001480">
    <property type="entry name" value="Mannose-6-phosphate_isomerase"/>
    <property type="match status" value="1"/>
</dbReference>
<dbReference type="Pfam" id="PF20511">
    <property type="entry name" value="PMI_typeI_cat"/>
    <property type="match status" value="1"/>
</dbReference>
<keyword evidence="5 8" id="KW-0862">Zinc</keyword>
<dbReference type="OrthoDB" id="9792649at2"/>
<evidence type="ECO:0000256" key="3">
    <source>
        <dbReference type="ARBA" id="ARBA00011956"/>
    </source>
</evidence>
<evidence type="ECO:0000259" key="10">
    <source>
        <dbReference type="Pfam" id="PF20511"/>
    </source>
</evidence>
<dbReference type="InterPro" id="IPR014710">
    <property type="entry name" value="RmlC-like_jellyroll"/>
</dbReference>
<dbReference type="GO" id="GO:0008270">
    <property type="term" value="F:zinc ion binding"/>
    <property type="evidence" value="ECO:0007669"/>
    <property type="project" value="InterPro"/>
</dbReference>
<proteinExistence type="inferred from homology"/>
<name>A0A238VC23_9PSEU</name>
<feature type="binding site" evidence="8">
    <location>
        <position position="135"/>
    </location>
    <ligand>
        <name>Zn(2+)</name>
        <dbReference type="ChEBI" id="CHEBI:29105"/>
    </ligand>
</feature>
<dbReference type="Gene3D" id="1.10.441.10">
    <property type="entry name" value="Phosphomannose Isomerase, domain 2"/>
    <property type="match status" value="1"/>
</dbReference>
<keyword evidence="6 11" id="KW-0413">Isomerase</keyword>
<feature type="binding site" evidence="8">
    <location>
        <position position="98"/>
    </location>
    <ligand>
        <name>Zn(2+)</name>
        <dbReference type="ChEBI" id="CHEBI:29105"/>
    </ligand>
</feature>
<dbReference type="InterPro" id="IPR011051">
    <property type="entry name" value="RmlC_Cupin_sf"/>
</dbReference>
<feature type="active site" evidence="7">
    <location>
        <position position="283"/>
    </location>
</feature>
<dbReference type="PANTHER" id="PTHR10309">
    <property type="entry name" value="MANNOSE-6-PHOSPHATE ISOMERASE"/>
    <property type="match status" value="1"/>
</dbReference>
<sequence length="413" mass="44380">MELLRNAVRPYAWGSRTVIPELLGNPSPADHPEAELWMGAHPGDPSTLVGADGAERSLLDVVANDPDSQLGTACTRLWGGRLPFLLKILAADEPLSMQAHPTAEQAREGYAREEGAGIPRDAGERNYPDPTAKPELVCALTEFHVLAGFRDARRTVELLRAIEPPSLSSYIDLLAGQPDADGLRALFTTWITLPQQTLDEVLPDVLSACATHADAGGEFATACRTIVELGEQHPRDAGVLAALLLNRIVLRAGEAIYLPPGNLHLYLRGTAVEILANSDNVLRCGLTPKHVDVPELLRVVDFADGDMPVLRGECAAGCERMRVYPTDAAEFELSRLYWQAGDAEEARLPYAGPRIVVCTQGSVVLRGVDGSAREVELVRGSSVWLPASDPEVALWPADTGADCHVFCATPGKA</sequence>
<evidence type="ECO:0000256" key="6">
    <source>
        <dbReference type="ARBA" id="ARBA00023235"/>
    </source>
</evidence>